<reference evidence="10" key="1">
    <citation type="journal article" date="2013" name="Stand. Genomic Sci.">
        <title>Genome sequence of the thermophilic fresh-water bacterium Spirochaeta caldaria type strain (H1(T)), reclassification of Spirochaeta caldaria, Spirochaeta stenostrepta, and Spirochaeta zuelzerae in the genus Treponema as Treponema caldaria comb. nov., Treponema stenostrepta comb. nov., and Treponema zuelzerae comb. nov., and emendation of the genus Treponema.</title>
        <authorList>
            <person name="Abt B."/>
            <person name="Goker M."/>
            <person name="Scheuner C."/>
            <person name="Han C."/>
            <person name="Lu M."/>
            <person name="Misra M."/>
            <person name="Lapidus A."/>
            <person name="Nolan M."/>
            <person name="Lucas S."/>
            <person name="Hammon N."/>
            <person name="Deshpande S."/>
            <person name="Cheng J.F."/>
            <person name="Tapia R."/>
            <person name="Goodwin L.A."/>
            <person name="Pitluck S."/>
            <person name="Liolios K."/>
            <person name="Pagani I."/>
            <person name="Ivanova N."/>
            <person name="Mavromatis K."/>
            <person name="Mikhailova N."/>
            <person name="Huntemann M."/>
            <person name="Pati A."/>
            <person name="Chen A."/>
            <person name="Palaniappan K."/>
            <person name="Land M."/>
            <person name="Hauser L."/>
            <person name="Jeffries C.D."/>
            <person name="Rohde M."/>
            <person name="Spring S."/>
            <person name="Gronow S."/>
            <person name="Detter J.C."/>
            <person name="Bristow J."/>
            <person name="Eisen J.A."/>
            <person name="Markowitz V."/>
            <person name="Hugenholtz P."/>
            <person name="Kyrpides N.C."/>
            <person name="Woyke T."/>
            <person name="Klenk H.P."/>
        </authorList>
    </citation>
    <scope>NUCLEOTIDE SEQUENCE</scope>
    <source>
        <strain evidence="10">ATCC 51460 / DSM 7334 / H1</strain>
    </source>
</reference>
<protein>
    <submittedName>
        <fullName evidence="9">ABC-type transporter, integral membrane subunit</fullName>
    </submittedName>
</protein>
<evidence type="ECO:0000256" key="6">
    <source>
        <dbReference type="ARBA" id="ARBA00023136"/>
    </source>
</evidence>
<evidence type="ECO:0000256" key="4">
    <source>
        <dbReference type="ARBA" id="ARBA00022692"/>
    </source>
</evidence>
<dbReference type="Pfam" id="PF00528">
    <property type="entry name" value="BPD_transp_1"/>
    <property type="match status" value="1"/>
</dbReference>
<dbReference type="Gene3D" id="1.10.3720.10">
    <property type="entry name" value="MetI-like"/>
    <property type="match status" value="1"/>
</dbReference>
<dbReference type="GO" id="GO:0055085">
    <property type="term" value="P:transmembrane transport"/>
    <property type="evidence" value="ECO:0007669"/>
    <property type="project" value="InterPro"/>
</dbReference>
<comment type="subcellular location">
    <subcellularLocation>
        <location evidence="1 7">Cell membrane</location>
        <topology evidence="1 7">Multi-pass membrane protein</topology>
    </subcellularLocation>
</comment>
<dbReference type="STRING" id="744872.Spica_0828"/>
<dbReference type="EMBL" id="CP002868">
    <property type="protein sequence ID" value="AEJ18982.1"/>
    <property type="molecule type" value="Genomic_DNA"/>
</dbReference>
<feature type="domain" description="ABC transmembrane type-1" evidence="8">
    <location>
        <begin position="98"/>
        <end position="315"/>
    </location>
</feature>
<evidence type="ECO:0000256" key="5">
    <source>
        <dbReference type="ARBA" id="ARBA00022989"/>
    </source>
</evidence>
<gene>
    <name evidence="9" type="ordered locus">Spica_0828</name>
</gene>
<dbReference type="InterPro" id="IPR000515">
    <property type="entry name" value="MetI-like"/>
</dbReference>
<keyword evidence="3" id="KW-1003">Cell membrane</keyword>
<dbReference type="PANTHER" id="PTHR43227:SF8">
    <property type="entry name" value="DIACETYLCHITOBIOSE UPTAKE SYSTEM PERMEASE PROTEIN DASB"/>
    <property type="match status" value="1"/>
</dbReference>
<dbReference type="HOGENOM" id="CLU_016047_0_0_12"/>
<dbReference type="Proteomes" id="UP000000503">
    <property type="component" value="Chromosome"/>
</dbReference>
<evidence type="ECO:0000259" key="8">
    <source>
        <dbReference type="PROSITE" id="PS50928"/>
    </source>
</evidence>
<evidence type="ECO:0000313" key="10">
    <source>
        <dbReference type="Proteomes" id="UP000000503"/>
    </source>
</evidence>
<dbReference type="eggNOG" id="COG1175">
    <property type="taxonomic scope" value="Bacteria"/>
</dbReference>
<dbReference type="InterPro" id="IPR035906">
    <property type="entry name" value="MetI-like_sf"/>
</dbReference>
<feature type="transmembrane region" description="Helical" evidence="7">
    <location>
        <begin position="135"/>
        <end position="154"/>
    </location>
</feature>
<keyword evidence="4 7" id="KW-0812">Transmembrane</keyword>
<dbReference type="CDD" id="cd06261">
    <property type="entry name" value="TM_PBP2"/>
    <property type="match status" value="1"/>
</dbReference>
<dbReference type="PROSITE" id="PS50928">
    <property type="entry name" value="ABC_TM1"/>
    <property type="match status" value="1"/>
</dbReference>
<dbReference type="SUPFAM" id="SSF160964">
    <property type="entry name" value="MalF N-terminal region-like"/>
    <property type="match status" value="1"/>
</dbReference>
<dbReference type="AlphaFoldDB" id="F8F0B8"/>
<keyword evidence="2 7" id="KW-0813">Transport</keyword>
<evidence type="ECO:0000256" key="1">
    <source>
        <dbReference type="ARBA" id="ARBA00004651"/>
    </source>
</evidence>
<evidence type="ECO:0000256" key="7">
    <source>
        <dbReference type="RuleBase" id="RU363032"/>
    </source>
</evidence>
<dbReference type="KEGG" id="scd:Spica_0828"/>
<dbReference type="RefSeq" id="WP_013968293.1">
    <property type="nucleotide sequence ID" value="NC_015732.1"/>
</dbReference>
<keyword evidence="6 7" id="KW-0472">Membrane</keyword>
<keyword evidence="5 7" id="KW-1133">Transmembrane helix</keyword>
<feature type="transmembrane region" description="Helical" evidence="7">
    <location>
        <begin position="6"/>
        <end position="26"/>
    </location>
</feature>
<organism evidence="9 10">
    <name type="scientific">Gracilinema caldarium (strain ATCC 51460 / DSM 7334 / H1)</name>
    <name type="common">Treponema caldarium</name>
    <dbReference type="NCBI Taxonomy" id="744872"/>
    <lineage>
        <taxon>Bacteria</taxon>
        <taxon>Pseudomonadati</taxon>
        <taxon>Spirochaetota</taxon>
        <taxon>Spirochaetia</taxon>
        <taxon>Spirochaetales</taxon>
        <taxon>Breznakiellaceae</taxon>
        <taxon>Gracilinema</taxon>
    </lineage>
</organism>
<proteinExistence type="inferred from homology"/>
<dbReference type="PANTHER" id="PTHR43227">
    <property type="entry name" value="BLL4140 PROTEIN"/>
    <property type="match status" value="1"/>
</dbReference>
<accession>F8F0B8</accession>
<feature type="transmembrane region" description="Helical" evidence="7">
    <location>
        <begin position="46"/>
        <end position="64"/>
    </location>
</feature>
<dbReference type="GO" id="GO:0005886">
    <property type="term" value="C:plasma membrane"/>
    <property type="evidence" value="ECO:0007669"/>
    <property type="project" value="UniProtKB-SubCell"/>
</dbReference>
<keyword evidence="10" id="KW-1185">Reference proteome</keyword>
<comment type="similarity">
    <text evidence="7">Belongs to the binding-protein-dependent transport system permease family.</text>
</comment>
<feature type="transmembrane region" description="Helical" evidence="7">
    <location>
        <begin position="236"/>
        <end position="261"/>
    </location>
</feature>
<evidence type="ECO:0000256" key="2">
    <source>
        <dbReference type="ARBA" id="ARBA00022448"/>
    </source>
</evidence>
<feature type="transmembrane region" description="Helical" evidence="7">
    <location>
        <begin position="102"/>
        <end position="123"/>
    </location>
</feature>
<evidence type="ECO:0000256" key="3">
    <source>
        <dbReference type="ARBA" id="ARBA00022475"/>
    </source>
</evidence>
<dbReference type="OrthoDB" id="9786413at2"/>
<evidence type="ECO:0000313" key="9">
    <source>
        <dbReference type="EMBL" id="AEJ18982.1"/>
    </source>
</evidence>
<feature type="transmembrane region" description="Helical" evidence="7">
    <location>
        <begin position="294"/>
        <end position="316"/>
    </location>
</feature>
<dbReference type="SUPFAM" id="SSF161098">
    <property type="entry name" value="MetI-like"/>
    <property type="match status" value="1"/>
</dbReference>
<sequence>MHINYFLIAVLAIAIIPLIIWAYLLVTEMVVSRAPRRVSRNLRPWLWLLPALSLLFVFLVYPALHTVALSFLDAKSANFVGLANYIYIFTDPNMLIVLRNNVLWLVLFTLFCLFFGLLIALLADRVRYESVAKAFVFLPMAISFVAAGVIWKFMYEYRPAGSPQIGTVNAFLTTINPSFEPKAWLFDRSTNNIALIVVGIWMWTGFAMVILSAGLKGISEDLLEAARIDGADEFIIFFKIILPLLVPTITVVATTLIINVLKVFDIVYVMTNGNLGTEVIANRMYKEMFNYRNYGRASAIATLLLLAIIPVMVMNIKRFNAEGSHE</sequence>
<name>F8F0B8_GRAC1</name>
<feature type="transmembrane region" description="Helical" evidence="7">
    <location>
        <begin position="193"/>
        <end position="215"/>
    </location>
</feature>
<dbReference type="InterPro" id="IPR050809">
    <property type="entry name" value="UgpAE/MalFG_permease"/>
</dbReference>